<name>A0A2H0YQ99_9BACT</name>
<evidence type="ECO:0000313" key="3">
    <source>
        <dbReference type="Proteomes" id="UP000236845"/>
    </source>
</evidence>
<comment type="caution">
    <text evidence="2">The sequence shown here is derived from an EMBL/GenBank/DDBJ whole genome shotgun (WGS) entry which is preliminary data.</text>
</comment>
<protein>
    <submittedName>
        <fullName evidence="2">Uncharacterized protein</fullName>
    </submittedName>
</protein>
<gene>
    <name evidence="2" type="ORF">COT26_02500</name>
</gene>
<keyword evidence="1" id="KW-1133">Transmembrane helix</keyword>
<evidence type="ECO:0000256" key="1">
    <source>
        <dbReference type="SAM" id="Phobius"/>
    </source>
</evidence>
<dbReference type="AlphaFoldDB" id="A0A2H0YQ99"/>
<proteinExistence type="predicted"/>
<dbReference type="EMBL" id="PEXW01000056">
    <property type="protein sequence ID" value="PIS40596.1"/>
    <property type="molecule type" value="Genomic_DNA"/>
</dbReference>
<reference evidence="3" key="1">
    <citation type="submission" date="2017-09" db="EMBL/GenBank/DDBJ databases">
        <title>Depth-based differentiation of microbial function through sediment-hosted aquifers and enrichment of novel symbionts in the deep terrestrial subsurface.</title>
        <authorList>
            <person name="Probst A.J."/>
            <person name="Ladd B."/>
            <person name="Jarett J.K."/>
            <person name="Geller-Mcgrath D.E."/>
            <person name="Sieber C.M.K."/>
            <person name="Emerson J.B."/>
            <person name="Anantharaman K."/>
            <person name="Thomas B.C."/>
            <person name="Malmstrom R."/>
            <person name="Stieglmeier M."/>
            <person name="Klingl A."/>
            <person name="Woyke T."/>
            <person name="Ryan C.M."/>
            <person name="Banfield J.F."/>
        </authorList>
    </citation>
    <scope>NUCLEOTIDE SEQUENCE [LARGE SCALE GENOMIC DNA]</scope>
</reference>
<dbReference type="Proteomes" id="UP000236845">
    <property type="component" value="Unassembled WGS sequence"/>
</dbReference>
<keyword evidence="1" id="KW-0812">Transmembrane</keyword>
<sequence>MPDICCRNFSGRTKCFFTCHPFWFMVYSLVIFEFLKIQFSFRLLNKVFAKEVLFLRFLPFS</sequence>
<feature type="transmembrane region" description="Helical" evidence="1">
    <location>
        <begin position="22"/>
        <end position="41"/>
    </location>
</feature>
<accession>A0A2H0YQ99</accession>
<evidence type="ECO:0000313" key="2">
    <source>
        <dbReference type="EMBL" id="PIS40596.1"/>
    </source>
</evidence>
<keyword evidence="1" id="KW-0472">Membrane</keyword>
<organism evidence="2 3">
    <name type="scientific">Candidatus Kerfeldbacteria bacterium CG08_land_8_20_14_0_20_43_14</name>
    <dbReference type="NCBI Taxonomy" id="2014246"/>
    <lineage>
        <taxon>Bacteria</taxon>
        <taxon>Candidatus Kerfeldiibacteriota</taxon>
    </lineage>
</organism>